<organism evidence="2 3">
    <name type="scientific">Sphaerotilus hippei</name>
    <dbReference type="NCBI Taxonomy" id="744406"/>
    <lineage>
        <taxon>Bacteria</taxon>
        <taxon>Pseudomonadati</taxon>
        <taxon>Pseudomonadota</taxon>
        <taxon>Betaproteobacteria</taxon>
        <taxon>Burkholderiales</taxon>
        <taxon>Sphaerotilaceae</taxon>
        <taxon>Sphaerotilus</taxon>
    </lineage>
</organism>
<dbReference type="AlphaFoldDB" id="A0A318HF41"/>
<evidence type="ECO:0000259" key="1">
    <source>
        <dbReference type="PROSITE" id="PS51833"/>
    </source>
</evidence>
<dbReference type="PANTHER" id="PTHR33525">
    <property type="match status" value="1"/>
</dbReference>
<dbReference type="RefSeq" id="WP_110399178.1">
    <property type="nucleotide sequence ID" value="NZ_QJJS01000002.1"/>
</dbReference>
<name>A0A318HF41_9BURK</name>
<proteinExistence type="predicted"/>
<dbReference type="PANTHER" id="PTHR33525:SF6">
    <property type="entry name" value="HDOD DOMAIN-CONTAINING PROTEIN"/>
    <property type="match status" value="1"/>
</dbReference>
<evidence type="ECO:0000313" key="3">
    <source>
        <dbReference type="Proteomes" id="UP000247811"/>
    </source>
</evidence>
<dbReference type="Pfam" id="PF08668">
    <property type="entry name" value="HDOD"/>
    <property type="match status" value="1"/>
</dbReference>
<dbReference type="OrthoDB" id="9784953at2"/>
<dbReference type="Proteomes" id="UP000247811">
    <property type="component" value="Unassembled WGS sequence"/>
</dbReference>
<dbReference type="EMBL" id="QJJS01000002">
    <property type="protein sequence ID" value="PXW98529.1"/>
    <property type="molecule type" value="Genomic_DNA"/>
</dbReference>
<evidence type="ECO:0000313" key="2">
    <source>
        <dbReference type="EMBL" id="PXW98529.1"/>
    </source>
</evidence>
<dbReference type="PROSITE" id="PS51833">
    <property type="entry name" value="HDOD"/>
    <property type="match status" value="1"/>
</dbReference>
<accession>A0A318HF41</accession>
<reference evidence="2 3" key="1">
    <citation type="submission" date="2018-05" db="EMBL/GenBank/DDBJ databases">
        <title>Genomic Encyclopedia of Type Strains, Phase IV (KMG-IV): sequencing the most valuable type-strain genomes for metagenomic binning, comparative biology and taxonomic classification.</title>
        <authorList>
            <person name="Goeker M."/>
        </authorList>
    </citation>
    <scope>NUCLEOTIDE SEQUENCE [LARGE SCALE GENOMIC DNA]</scope>
    <source>
        <strain evidence="2 3">DSM 566</strain>
    </source>
</reference>
<dbReference type="InterPro" id="IPR052340">
    <property type="entry name" value="RNase_Y/CdgJ"/>
</dbReference>
<feature type="domain" description="HDOD" evidence="1">
    <location>
        <begin position="24"/>
        <end position="216"/>
    </location>
</feature>
<dbReference type="Gene3D" id="1.10.3210.10">
    <property type="entry name" value="Hypothetical protein af1432"/>
    <property type="match status" value="1"/>
</dbReference>
<comment type="caution">
    <text evidence="2">The sequence shown here is derived from an EMBL/GenBank/DDBJ whole genome shotgun (WGS) entry which is preliminary data.</text>
</comment>
<gene>
    <name evidence="2" type="ORF">C7444_1025</name>
</gene>
<sequence length="287" mass="31496">MDITTVDQELSVARDNGPLRTLVIPPCPELLTRLQAAMRHDDPDWDEVHAIAAADVAMSASLVRAANSPMYARRTTVHSVEQAMSLLGLRQVAALLTGFLSARALPVNHPALEDFWLNSSRRAVAMGYIARQLYDLPADLAHTFGLFCDVGLPLLLQSLPGYAGTLAEAGARRDRSFTATEQAAHRTDHAIVGALVARTWRLHPHLMVAIRLHHDVHAVEDSGIDPTVRSLVATCVVADHLTSTHAGFAPTIEWTTRKQGCLNHLHVQEDEITLWQDALETPFEALR</sequence>
<dbReference type="SUPFAM" id="SSF109604">
    <property type="entry name" value="HD-domain/PDEase-like"/>
    <property type="match status" value="1"/>
</dbReference>
<protein>
    <submittedName>
        <fullName evidence="2">HD-like signal output (HDOD) protein</fullName>
    </submittedName>
</protein>
<keyword evidence="3" id="KW-1185">Reference proteome</keyword>
<dbReference type="InterPro" id="IPR013976">
    <property type="entry name" value="HDOD"/>
</dbReference>